<name>A0A5R9A240_PSENT</name>
<dbReference type="EMBL" id="VASG01000005">
    <property type="protein sequence ID" value="TLP72728.1"/>
    <property type="molecule type" value="Genomic_DNA"/>
</dbReference>
<accession>A0A5R9A240</accession>
<dbReference type="Proteomes" id="UP000307510">
    <property type="component" value="Unassembled WGS sequence"/>
</dbReference>
<evidence type="ECO:0000313" key="1">
    <source>
        <dbReference type="EMBL" id="TLP72728.1"/>
    </source>
</evidence>
<organism evidence="1 2">
    <name type="scientific">Pseudomonas nitroreducens</name>
    <dbReference type="NCBI Taxonomy" id="46680"/>
    <lineage>
        <taxon>Bacteria</taxon>
        <taxon>Pseudomonadati</taxon>
        <taxon>Pseudomonadota</taxon>
        <taxon>Gammaproteobacteria</taxon>
        <taxon>Pseudomonadales</taxon>
        <taxon>Pseudomonadaceae</taxon>
        <taxon>Pseudomonas</taxon>
    </lineage>
</organism>
<evidence type="ECO:0000313" key="2">
    <source>
        <dbReference type="Proteomes" id="UP000307510"/>
    </source>
</evidence>
<comment type="caution">
    <text evidence="1">The sequence shown here is derived from an EMBL/GenBank/DDBJ whole genome shotgun (WGS) entry which is preliminary data.</text>
</comment>
<reference evidence="1 2" key="1">
    <citation type="submission" date="2019-05" db="EMBL/GenBank/DDBJ databases">
        <authorList>
            <person name="Moore K."/>
            <person name="O'Neill P."/>
            <person name="Farbos A."/>
            <person name="Studholme D.J."/>
        </authorList>
    </citation>
    <scope>NUCLEOTIDE SEQUENCE [LARGE SCALE GENOMIC DNA]</scope>
    <source>
        <strain evidence="1 2">DSM 9128</strain>
    </source>
</reference>
<dbReference type="AlphaFoldDB" id="A0A5R9A240"/>
<proteinExistence type="predicted"/>
<sequence length="28" mass="3178">MTKYLSLFVVGLATGYLWGWLDGVARFL</sequence>
<gene>
    <name evidence="1" type="ORF">FEA48_20070</name>
</gene>
<protein>
    <submittedName>
        <fullName evidence="1">Uncharacterized protein</fullName>
    </submittedName>
</protein>
<reference evidence="2" key="2">
    <citation type="submission" date="2019-06" db="EMBL/GenBank/DDBJ databases">
        <title>AzeR, a transcriptional regulator that responds to azelaic acid in Pseudomonas nitroreducens.</title>
        <authorList>
            <person name="Bez C."/>
            <person name="Javvadi S.G."/>
            <person name="Bertani I."/>
            <person name="Devescovi G."/>
            <person name="Studholme D.J."/>
            <person name="Geller A."/>
            <person name="Levy A."/>
            <person name="Venturi V."/>
        </authorList>
    </citation>
    <scope>NUCLEOTIDE SEQUENCE [LARGE SCALE GENOMIC DNA]</scope>
    <source>
        <strain evidence="2">DSM 9128</strain>
    </source>
</reference>